<gene>
    <name evidence="4" type="ORF">SO694_00043271</name>
</gene>
<feature type="region of interest" description="Disordered" evidence="1">
    <location>
        <begin position="394"/>
        <end position="449"/>
    </location>
</feature>
<dbReference type="PROSITE" id="PS50076">
    <property type="entry name" value="DNAJ_2"/>
    <property type="match status" value="1"/>
</dbReference>
<dbReference type="InterPro" id="IPR036034">
    <property type="entry name" value="PDZ_sf"/>
</dbReference>
<evidence type="ECO:0000313" key="4">
    <source>
        <dbReference type="EMBL" id="KAK7249023.1"/>
    </source>
</evidence>
<dbReference type="EMBL" id="JBBJCI010000084">
    <property type="protein sequence ID" value="KAK7249023.1"/>
    <property type="molecule type" value="Genomic_DNA"/>
</dbReference>
<feature type="compositionally biased region" description="Pro residues" evidence="1">
    <location>
        <begin position="217"/>
        <end position="226"/>
    </location>
</feature>
<evidence type="ECO:0000313" key="5">
    <source>
        <dbReference type="Proteomes" id="UP001363151"/>
    </source>
</evidence>
<dbReference type="Gene3D" id="1.10.287.110">
    <property type="entry name" value="DnaJ domain"/>
    <property type="match status" value="1"/>
</dbReference>
<dbReference type="Pfam" id="PF00226">
    <property type="entry name" value="DnaJ"/>
    <property type="match status" value="1"/>
</dbReference>
<evidence type="ECO:0000259" key="2">
    <source>
        <dbReference type="PROSITE" id="PS50076"/>
    </source>
</evidence>
<keyword evidence="5" id="KW-1185">Reference proteome</keyword>
<feature type="compositionally biased region" description="Basic and acidic residues" evidence="1">
    <location>
        <begin position="440"/>
        <end position="449"/>
    </location>
</feature>
<dbReference type="SMART" id="SM00271">
    <property type="entry name" value="DnaJ"/>
    <property type="match status" value="1"/>
</dbReference>
<feature type="compositionally biased region" description="Low complexity" evidence="1">
    <location>
        <begin position="416"/>
        <end position="437"/>
    </location>
</feature>
<proteinExistence type="predicted"/>
<dbReference type="Pfam" id="PF00595">
    <property type="entry name" value="PDZ"/>
    <property type="match status" value="1"/>
</dbReference>
<dbReference type="CDD" id="cd06257">
    <property type="entry name" value="DnaJ"/>
    <property type="match status" value="1"/>
</dbReference>
<reference evidence="4 5" key="1">
    <citation type="submission" date="2024-03" db="EMBL/GenBank/DDBJ databases">
        <title>Aureococcus anophagefferens CCMP1851 and Kratosvirus quantuckense: Draft genome of a second virus-susceptible host strain in the model system.</title>
        <authorList>
            <person name="Chase E."/>
            <person name="Truchon A.R."/>
            <person name="Schepens W."/>
            <person name="Wilhelm S.W."/>
        </authorList>
    </citation>
    <scope>NUCLEOTIDE SEQUENCE [LARGE SCALE GENOMIC DNA]</scope>
    <source>
        <strain evidence="4 5">CCMP1851</strain>
    </source>
</reference>
<organism evidence="4 5">
    <name type="scientific">Aureococcus anophagefferens</name>
    <name type="common">Harmful bloom alga</name>
    <dbReference type="NCBI Taxonomy" id="44056"/>
    <lineage>
        <taxon>Eukaryota</taxon>
        <taxon>Sar</taxon>
        <taxon>Stramenopiles</taxon>
        <taxon>Ochrophyta</taxon>
        <taxon>Pelagophyceae</taxon>
        <taxon>Pelagomonadales</taxon>
        <taxon>Pelagomonadaceae</taxon>
        <taxon>Aureococcus</taxon>
    </lineage>
</organism>
<dbReference type="SUPFAM" id="SSF50156">
    <property type="entry name" value="PDZ domain-like"/>
    <property type="match status" value="1"/>
</dbReference>
<feature type="region of interest" description="Disordered" evidence="1">
    <location>
        <begin position="167"/>
        <end position="254"/>
    </location>
</feature>
<evidence type="ECO:0000259" key="3">
    <source>
        <dbReference type="PROSITE" id="PS50106"/>
    </source>
</evidence>
<dbReference type="Gene3D" id="2.30.42.10">
    <property type="match status" value="1"/>
</dbReference>
<dbReference type="Proteomes" id="UP001363151">
    <property type="component" value="Unassembled WGS sequence"/>
</dbReference>
<feature type="domain" description="PDZ" evidence="3">
    <location>
        <begin position="9"/>
        <end position="102"/>
    </location>
</feature>
<evidence type="ECO:0000256" key="1">
    <source>
        <dbReference type="SAM" id="MobiDB-lite"/>
    </source>
</evidence>
<comment type="caution">
    <text evidence="4">The sequence shown here is derived from an EMBL/GenBank/DDBJ whole genome shotgun (WGS) entry which is preliminary data.</text>
</comment>
<dbReference type="SUPFAM" id="SSF46565">
    <property type="entry name" value="Chaperone J-domain"/>
    <property type="match status" value="1"/>
</dbReference>
<dbReference type="PROSITE" id="PS50106">
    <property type="entry name" value="PDZ"/>
    <property type="match status" value="1"/>
</dbReference>
<dbReference type="InterPro" id="IPR036869">
    <property type="entry name" value="J_dom_sf"/>
</dbReference>
<accession>A0ABR1G788</accession>
<name>A0ABR1G788_AURAN</name>
<feature type="compositionally biased region" description="Low complexity" evidence="1">
    <location>
        <begin position="394"/>
        <end position="407"/>
    </location>
</feature>
<dbReference type="InterPro" id="IPR001623">
    <property type="entry name" value="DnaJ_domain"/>
</dbReference>
<feature type="domain" description="J" evidence="2">
    <location>
        <begin position="71"/>
        <end position="134"/>
    </location>
</feature>
<dbReference type="SMART" id="SM00228">
    <property type="entry name" value="PDZ"/>
    <property type="match status" value="1"/>
</dbReference>
<protein>
    <recommendedName>
        <fullName evidence="6">J domain-containing protein</fullName>
    </recommendedName>
</protein>
<dbReference type="InterPro" id="IPR001478">
    <property type="entry name" value="PDZ"/>
</dbReference>
<evidence type="ECO:0008006" key="6">
    <source>
        <dbReference type="Google" id="ProtNLM"/>
    </source>
</evidence>
<sequence length="449" mass="46378">MVAPGDVYEATIEKSADGKLGLTIRRAQVDGGQCLVVSNVADDGPAAAAGVHKGSLVLEVNGEAVVFAGSDPFSVLGVAPDEDAAGVRRAWREKVLLLHPDKGGDAASWHTIKAAYEVLRDERSRKRASTCRVGAVANWDLAVRLIAATSSVRVKLLLPPLCAPTPASVDVDSDLTASPTKPRKGTLDEGLSDAASSSEPSRRGDEGLDDAEESSEPSPPATPPPTRRLASPKRTPPSGEFGFDDAPPIDRRDGDVSWHRVFDASPEHDDGVSGAPFACLSTALAACYGGEVVEGEDRPVEYVDERPLAPPAAPDAWRAAILADRGEGPKPKTIHVDVARSASPDASPAASPPSIPRFTSPGPLRCLLANAAQLEASLATQAEATAQAARSAEHAAASADANAAAARRACDERARASATRAAPRLADASASARGASALVRDGRRGPIPS</sequence>